<dbReference type="PANTHER" id="PTHR38459:SF1">
    <property type="entry name" value="PROPHAGE BACTOPRENOL-LINKED GLUCOSE TRANSLOCASE HOMOLOG"/>
    <property type="match status" value="1"/>
</dbReference>
<dbReference type="InterPro" id="IPR007267">
    <property type="entry name" value="GtrA_DPMS_TM"/>
</dbReference>
<evidence type="ECO:0000256" key="1">
    <source>
        <dbReference type="ARBA" id="ARBA00004141"/>
    </source>
</evidence>
<comment type="caution">
    <text evidence="8">The sequence shown here is derived from an EMBL/GenBank/DDBJ whole genome shotgun (WGS) entry which is preliminary data.</text>
</comment>
<sequence length="138" mass="15795">MKLFRKVIAKTELIRFLKFSIVGGIGLVVNTVALYLLTTFVFGERLYLFAAALSLEISIINNFLLNEYWTFRDRTAGGGFFTRMVKFHGSRTAGFFTTLAVLFVLTEWFGVFYLVSNIVSVLVGMAINYLTSNYWVWQ</sequence>
<protein>
    <submittedName>
        <fullName evidence="8">GtrA family protein</fullName>
    </submittedName>
</protein>
<proteinExistence type="inferred from homology"/>
<feature type="transmembrane region" description="Helical" evidence="6">
    <location>
        <begin position="118"/>
        <end position="137"/>
    </location>
</feature>
<evidence type="ECO:0000256" key="5">
    <source>
        <dbReference type="ARBA" id="ARBA00023136"/>
    </source>
</evidence>
<dbReference type="GO" id="GO:0005886">
    <property type="term" value="C:plasma membrane"/>
    <property type="evidence" value="ECO:0007669"/>
    <property type="project" value="TreeGrafter"/>
</dbReference>
<accession>A0A7C5YF50</accession>
<dbReference type="AlphaFoldDB" id="A0A7C5YF50"/>
<dbReference type="EMBL" id="DRXS01000090">
    <property type="protein sequence ID" value="HHR40521.1"/>
    <property type="molecule type" value="Genomic_DNA"/>
</dbReference>
<dbReference type="PANTHER" id="PTHR38459">
    <property type="entry name" value="PROPHAGE BACTOPRENOL-LINKED GLUCOSE TRANSLOCASE HOMOLOG"/>
    <property type="match status" value="1"/>
</dbReference>
<feature type="domain" description="GtrA/DPMS transmembrane" evidence="7">
    <location>
        <begin position="18"/>
        <end position="137"/>
    </location>
</feature>
<evidence type="ECO:0000256" key="2">
    <source>
        <dbReference type="ARBA" id="ARBA00009399"/>
    </source>
</evidence>
<comment type="similarity">
    <text evidence="2">Belongs to the GtrA family.</text>
</comment>
<comment type="subcellular location">
    <subcellularLocation>
        <location evidence="1">Membrane</location>
        <topology evidence="1">Multi-pass membrane protein</topology>
    </subcellularLocation>
</comment>
<dbReference type="Pfam" id="PF04138">
    <property type="entry name" value="GtrA_DPMS_TM"/>
    <property type="match status" value="1"/>
</dbReference>
<name>A0A7C5YF50_CALS0</name>
<dbReference type="InterPro" id="IPR051401">
    <property type="entry name" value="GtrA_CellWall_Glycosyl"/>
</dbReference>
<reference evidence="8" key="1">
    <citation type="journal article" date="2020" name="mSystems">
        <title>Genome- and Community-Level Interaction Insights into Carbon Utilization and Element Cycling Functions of Hydrothermarchaeota in Hydrothermal Sediment.</title>
        <authorList>
            <person name="Zhou Z."/>
            <person name="Liu Y."/>
            <person name="Xu W."/>
            <person name="Pan J."/>
            <person name="Luo Z.H."/>
            <person name="Li M."/>
        </authorList>
    </citation>
    <scope>NUCLEOTIDE SEQUENCE [LARGE SCALE GENOMIC DNA]</scope>
    <source>
        <strain evidence="8">SpSt-1084</strain>
    </source>
</reference>
<gene>
    <name evidence="8" type="ORF">ENM42_01695</name>
</gene>
<evidence type="ECO:0000256" key="6">
    <source>
        <dbReference type="SAM" id="Phobius"/>
    </source>
</evidence>
<keyword evidence="5 6" id="KW-0472">Membrane</keyword>
<feature type="transmembrane region" description="Helical" evidence="6">
    <location>
        <begin position="93"/>
        <end position="112"/>
    </location>
</feature>
<feature type="transmembrane region" description="Helical" evidence="6">
    <location>
        <begin position="21"/>
        <end position="40"/>
    </location>
</feature>
<evidence type="ECO:0000313" key="8">
    <source>
        <dbReference type="EMBL" id="HHR40521.1"/>
    </source>
</evidence>
<keyword evidence="3 6" id="KW-0812">Transmembrane</keyword>
<evidence type="ECO:0000259" key="7">
    <source>
        <dbReference type="Pfam" id="PF04138"/>
    </source>
</evidence>
<evidence type="ECO:0000256" key="4">
    <source>
        <dbReference type="ARBA" id="ARBA00022989"/>
    </source>
</evidence>
<keyword evidence="4 6" id="KW-1133">Transmembrane helix</keyword>
<evidence type="ECO:0000256" key="3">
    <source>
        <dbReference type="ARBA" id="ARBA00022692"/>
    </source>
</evidence>
<organism evidence="8">
    <name type="scientific">Caldiarchaeum subterraneum</name>
    <dbReference type="NCBI Taxonomy" id="311458"/>
    <lineage>
        <taxon>Archaea</taxon>
        <taxon>Nitrososphaerota</taxon>
        <taxon>Candidatus Caldarchaeales</taxon>
        <taxon>Candidatus Caldarchaeaceae</taxon>
        <taxon>Candidatus Caldarchaeum</taxon>
    </lineage>
</organism>
<dbReference type="GO" id="GO:0000271">
    <property type="term" value="P:polysaccharide biosynthetic process"/>
    <property type="evidence" value="ECO:0007669"/>
    <property type="project" value="InterPro"/>
</dbReference>
<feature type="transmembrane region" description="Helical" evidence="6">
    <location>
        <begin position="46"/>
        <end position="65"/>
    </location>
</feature>